<accession>A0A5B6W6K6</accession>
<evidence type="ECO:0000313" key="1">
    <source>
        <dbReference type="EMBL" id="KAA3476868.1"/>
    </source>
</evidence>
<keyword evidence="2" id="KW-1185">Reference proteome</keyword>
<evidence type="ECO:0000313" key="2">
    <source>
        <dbReference type="Proteomes" id="UP000325315"/>
    </source>
</evidence>
<gene>
    <name evidence="1" type="ORF">EPI10_010802</name>
</gene>
<dbReference type="EMBL" id="SMMG02000004">
    <property type="protein sequence ID" value="KAA3476868.1"/>
    <property type="molecule type" value="Genomic_DNA"/>
</dbReference>
<protein>
    <submittedName>
        <fullName evidence="1">T-complex 1 subunit gamma</fullName>
    </submittedName>
</protein>
<name>A0A5B6W6K6_9ROSI</name>
<proteinExistence type="predicted"/>
<dbReference type="Proteomes" id="UP000325315">
    <property type="component" value="Unassembled WGS sequence"/>
</dbReference>
<organism evidence="1 2">
    <name type="scientific">Gossypium australe</name>
    <dbReference type="NCBI Taxonomy" id="47621"/>
    <lineage>
        <taxon>Eukaryota</taxon>
        <taxon>Viridiplantae</taxon>
        <taxon>Streptophyta</taxon>
        <taxon>Embryophyta</taxon>
        <taxon>Tracheophyta</taxon>
        <taxon>Spermatophyta</taxon>
        <taxon>Magnoliopsida</taxon>
        <taxon>eudicotyledons</taxon>
        <taxon>Gunneridae</taxon>
        <taxon>Pentapetalae</taxon>
        <taxon>rosids</taxon>
        <taxon>malvids</taxon>
        <taxon>Malvales</taxon>
        <taxon>Malvaceae</taxon>
        <taxon>Malvoideae</taxon>
        <taxon>Gossypium</taxon>
    </lineage>
</organism>
<dbReference type="AlphaFoldDB" id="A0A5B6W6K6"/>
<reference evidence="1" key="1">
    <citation type="submission" date="2019-08" db="EMBL/GenBank/DDBJ databases">
        <authorList>
            <person name="Liu F."/>
        </authorList>
    </citation>
    <scope>NUCLEOTIDE SEQUENCE [LARGE SCALE GENOMIC DNA]</scope>
    <source>
        <strain evidence="1">PA1801</strain>
        <tissue evidence="1">Leaf</tissue>
    </source>
</reference>
<comment type="caution">
    <text evidence="1">The sequence shown here is derived from an EMBL/GenBank/DDBJ whole genome shotgun (WGS) entry which is preliminary data.</text>
</comment>
<sequence length="82" mass="9551">MTAFDAKISPFSFRTSRPVADLSKTLLKNVIAIFLFLATSRALDFCDDTLDSEIYQRWDEIPRYSPCCDLNFFRMLSCHNFL</sequence>